<dbReference type="GO" id="GO:0005886">
    <property type="term" value="C:plasma membrane"/>
    <property type="evidence" value="ECO:0007669"/>
    <property type="project" value="UniProtKB-SubCell"/>
</dbReference>
<dbReference type="eggNOG" id="COG1269">
    <property type="taxonomic scope" value="Bacteria"/>
</dbReference>
<evidence type="ECO:0000256" key="3">
    <source>
        <dbReference type="ARBA" id="ARBA00022670"/>
    </source>
</evidence>
<keyword evidence="7 8" id="KW-0472">Membrane</keyword>
<evidence type="ECO:0000256" key="6">
    <source>
        <dbReference type="ARBA" id="ARBA00022989"/>
    </source>
</evidence>
<dbReference type="Pfam" id="PF09721">
    <property type="entry name" value="Exosortase_EpsH"/>
    <property type="match status" value="1"/>
</dbReference>
<evidence type="ECO:0000313" key="10">
    <source>
        <dbReference type="Proteomes" id="UP000026714"/>
    </source>
</evidence>
<evidence type="ECO:0000256" key="7">
    <source>
        <dbReference type="ARBA" id="ARBA00023136"/>
    </source>
</evidence>
<evidence type="ECO:0000256" key="2">
    <source>
        <dbReference type="ARBA" id="ARBA00022475"/>
    </source>
</evidence>
<feature type="transmembrane region" description="Helical" evidence="8">
    <location>
        <begin position="112"/>
        <end position="132"/>
    </location>
</feature>
<dbReference type="EMBL" id="AZRA01000099">
    <property type="protein sequence ID" value="KDB51122.1"/>
    <property type="molecule type" value="Genomic_DNA"/>
</dbReference>
<dbReference type="NCBIfam" id="TIGR04178">
    <property type="entry name" value="exo_archaeo"/>
    <property type="match status" value="1"/>
</dbReference>
<feature type="transmembrane region" description="Helical" evidence="8">
    <location>
        <begin position="139"/>
        <end position="157"/>
    </location>
</feature>
<dbReference type="InterPro" id="IPR026392">
    <property type="entry name" value="Exo/Archaeosortase_dom"/>
</dbReference>
<feature type="transmembrane region" description="Helical" evidence="8">
    <location>
        <begin position="233"/>
        <end position="261"/>
    </location>
</feature>
<evidence type="ECO:0000256" key="1">
    <source>
        <dbReference type="ARBA" id="ARBA00004651"/>
    </source>
</evidence>
<dbReference type="GO" id="GO:0006508">
    <property type="term" value="P:proteolysis"/>
    <property type="evidence" value="ECO:0007669"/>
    <property type="project" value="UniProtKB-KW"/>
</dbReference>
<keyword evidence="4 8" id="KW-0812">Transmembrane</keyword>
<keyword evidence="2" id="KW-1003">Cell membrane</keyword>
<feature type="transmembrane region" description="Helical" evidence="8">
    <location>
        <begin position="32"/>
        <end position="55"/>
    </location>
</feature>
<keyword evidence="6 8" id="KW-1133">Transmembrane helix</keyword>
<evidence type="ECO:0000313" key="9">
    <source>
        <dbReference type="EMBL" id="KDB51122.1"/>
    </source>
</evidence>
<feature type="transmembrane region" description="Helical" evidence="8">
    <location>
        <begin position="196"/>
        <end position="221"/>
    </location>
</feature>
<gene>
    <name evidence="9" type="ORF">X805_32820</name>
</gene>
<dbReference type="STRING" id="34103.SAMN05421778_11215"/>
<reference evidence="9 10" key="1">
    <citation type="journal article" date="2014" name="FEMS Microbiol. Ecol.">
        <title>Sphaerotilus natans encrusted with nanoball-shaped Fe(III) oxide minerals formed by nitrate-reducing mixotrophic Fe(II) oxidation.</title>
        <authorList>
            <person name="Park S."/>
            <person name="Kim D.H."/>
            <person name="Lee J.H."/>
            <person name="Hur H.G."/>
        </authorList>
    </citation>
    <scope>NUCLEOTIDE SEQUENCE [LARGE SCALE GENOMIC DNA]</scope>
    <source>
        <strain evidence="9 10">DSM 6575</strain>
    </source>
</reference>
<feature type="transmembrane region" description="Helical" evidence="8">
    <location>
        <begin position="90"/>
        <end position="106"/>
    </location>
</feature>
<dbReference type="NCBIfam" id="TIGR03113">
    <property type="entry name" value="exosort_XrtB"/>
    <property type="match status" value="1"/>
</dbReference>
<protein>
    <submittedName>
        <fullName evidence="9">Exosortase 2</fullName>
    </submittedName>
</protein>
<feature type="transmembrane region" description="Helical" evidence="8">
    <location>
        <begin position="273"/>
        <end position="297"/>
    </location>
</feature>
<proteinExistence type="predicted"/>
<evidence type="ECO:0000256" key="5">
    <source>
        <dbReference type="ARBA" id="ARBA00022801"/>
    </source>
</evidence>
<evidence type="ECO:0000256" key="8">
    <source>
        <dbReference type="SAM" id="Phobius"/>
    </source>
</evidence>
<dbReference type="GO" id="GO:0008233">
    <property type="term" value="F:peptidase activity"/>
    <property type="evidence" value="ECO:0007669"/>
    <property type="project" value="UniProtKB-KW"/>
</dbReference>
<dbReference type="AlphaFoldDB" id="A0A059KI32"/>
<dbReference type="InterPro" id="IPR017544">
    <property type="entry name" value="Exosortase-2"/>
</dbReference>
<dbReference type="PATRIC" id="fig|1286631.3.peg.3204"/>
<dbReference type="NCBIfam" id="TIGR02602">
    <property type="entry name" value="8TM_EpsH"/>
    <property type="match status" value="1"/>
</dbReference>
<accession>A0A059KI32</accession>
<evidence type="ECO:0000256" key="4">
    <source>
        <dbReference type="ARBA" id="ARBA00022692"/>
    </source>
</evidence>
<keyword evidence="10" id="KW-1185">Reference proteome</keyword>
<dbReference type="InterPro" id="IPR013426">
    <property type="entry name" value="EpsH-like"/>
</dbReference>
<comment type="caution">
    <text evidence="9">The sequence shown here is derived from an EMBL/GenBank/DDBJ whole genome shotgun (WGS) entry which is preliminary data.</text>
</comment>
<organism evidence="9 10">
    <name type="scientific">Sphaerotilus natans subsp. natans DSM 6575</name>
    <dbReference type="NCBI Taxonomy" id="1286631"/>
    <lineage>
        <taxon>Bacteria</taxon>
        <taxon>Pseudomonadati</taxon>
        <taxon>Pseudomonadota</taxon>
        <taxon>Betaproteobacteria</taxon>
        <taxon>Burkholderiales</taxon>
        <taxon>Sphaerotilaceae</taxon>
        <taxon>Sphaerotilus</taxon>
    </lineage>
</organism>
<comment type="subcellular location">
    <subcellularLocation>
        <location evidence="1">Cell membrane</location>
        <topology evidence="1">Multi-pass membrane protein</topology>
    </subcellularLocation>
</comment>
<dbReference type="Proteomes" id="UP000026714">
    <property type="component" value="Unassembled WGS sequence"/>
</dbReference>
<name>A0A059KI32_9BURK</name>
<keyword evidence="5" id="KW-0378">Hydrolase</keyword>
<sequence length="309" mass="33312">MRTLHDPGAAAATPPISMQPLQLVQSAAARPWLIVLVGVLAMYGPTFWGLFNGLWSTDSQGHGPIVLAISVWLLWRRLPDLMASPAAPAPRSGWTLFVLALLLYALGRSQDILLFEVGSLVPMISAVMLILRGGASLKLLLFPLFFMLFMVPLPAPVVDALTQPMKLAVSYVAESLLYTAGYPISRSGVILQIGPYQLLVADACAGLQTLFTLEALGLLYLNLIRHESMARNVTLAILIVPISFTANVIRVVVLTLITYHFGDEAGQGFLHGFAGMVLFMAALMMTILADSLIRAVVAIWSGRSRSATA</sequence>
<dbReference type="InterPro" id="IPR019127">
    <property type="entry name" value="Exosortase"/>
</dbReference>
<keyword evidence="3" id="KW-0645">Protease</keyword>